<keyword evidence="10" id="KW-1185">Reference proteome</keyword>
<dbReference type="AlphaFoldDB" id="A0A2S0NIH2"/>
<dbReference type="Proteomes" id="UP000237889">
    <property type="component" value="Chromosome"/>
</dbReference>
<dbReference type="Gene3D" id="2.40.440.10">
    <property type="entry name" value="L,D-transpeptidase catalytic domain-like"/>
    <property type="match status" value="1"/>
</dbReference>
<feature type="active site" description="Proton donor/acceptor" evidence="7">
    <location>
        <position position="81"/>
    </location>
</feature>
<dbReference type="InterPro" id="IPR005490">
    <property type="entry name" value="LD_TPept_cat_dom"/>
</dbReference>
<evidence type="ECO:0000256" key="3">
    <source>
        <dbReference type="ARBA" id="ARBA00022679"/>
    </source>
</evidence>
<keyword evidence="6 7" id="KW-0961">Cell wall biogenesis/degradation</keyword>
<dbReference type="EMBL" id="CP027668">
    <property type="protein sequence ID" value="AVO47781.1"/>
    <property type="molecule type" value="Genomic_DNA"/>
</dbReference>
<feature type="domain" description="L,D-TPase catalytic" evidence="8">
    <location>
        <begin position="10"/>
        <end position="124"/>
    </location>
</feature>
<dbReference type="GO" id="GO:0008360">
    <property type="term" value="P:regulation of cell shape"/>
    <property type="evidence" value="ECO:0007669"/>
    <property type="project" value="UniProtKB-UniRule"/>
</dbReference>
<sequence length="212" mass="23157">MWTAEAAASIVVRVDKTSQTMRVVVDGEHRYTWAVSTGRAGYNTPNGSYRPQRLERNWRSRKYGMAPMPHSIFFRGGYAIHGTNMVGRLGRVDSHGCIRLAPGNARTLFDMVARQRGATRIVIEGTSPRQAPPALVASRAGRSAAAAPRTAQMRLAQPGRQVAAVPAGTRSAQAAPRSSGIRFATRAAAPQAVAPVAPRNDNRHFLEWYLRR</sequence>
<comment type="pathway">
    <text evidence="1 7">Cell wall biogenesis; peptidoglycan biosynthesis.</text>
</comment>
<keyword evidence="5 7" id="KW-0573">Peptidoglycan synthesis</keyword>
<name>A0A2S0NIH2_9HYPH</name>
<dbReference type="PROSITE" id="PS52029">
    <property type="entry name" value="LD_TPASE"/>
    <property type="match status" value="1"/>
</dbReference>
<dbReference type="SUPFAM" id="SSF141523">
    <property type="entry name" value="L,D-transpeptidase catalytic domain-like"/>
    <property type="match status" value="1"/>
</dbReference>
<dbReference type="Pfam" id="PF03734">
    <property type="entry name" value="YkuD"/>
    <property type="match status" value="1"/>
</dbReference>
<evidence type="ECO:0000256" key="1">
    <source>
        <dbReference type="ARBA" id="ARBA00004752"/>
    </source>
</evidence>
<evidence type="ECO:0000256" key="4">
    <source>
        <dbReference type="ARBA" id="ARBA00022960"/>
    </source>
</evidence>
<comment type="similarity">
    <text evidence="2">Belongs to the YkuD family.</text>
</comment>
<proteinExistence type="inferred from homology"/>
<dbReference type="GO" id="GO:0005576">
    <property type="term" value="C:extracellular region"/>
    <property type="evidence" value="ECO:0007669"/>
    <property type="project" value="TreeGrafter"/>
</dbReference>
<evidence type="ECO:0000256" key="7">
    <source>
        <dbReference type="PROSITE-ProRule" id="PRU01373"/>
    </source>
</evidence>
<evidence type="ECO:0000256" key="2">
    <source>
        <dbReference type="ARBA" id="ARBA00005992"/>
    </source>
</evidence>
<organism evidence="9 10">
    <name type="scientific">Phreatobacter cathodiphilus</name>
    <dbReference type="NCBI Taxonomy" id="1868589"/>
    <lineage>
        <taxon>Bacteria</taxon>
        <taxon>Pseudomonadati</taxon>
        <taxon>Pseudomonadota</taxon>
        <taxon>Alphaproteobacteria</taxon>
        <taxon>Hyphomicrobiales</taxon>
        <taxon>Phreatobacteraceae</taxon>
        <taxon>Phreatobacter</taxon>
    </lineage>
</organism>
<dbReference type="InterPro" id="IPR050979">
    <property type="entry name" value="LD-transpeptidase"/>
</dbReference>
<dbReference type="PANTHER" id="PTHR30582:SF2">
    <property type="entry name" value="L,D-TRANSPEPTIDASE YCIB-RELATED"/>
    <property type="match status" value="1"/>
</dbReference>
<dbReference type="UniPathway" id="UPA00219"/>
<dbReference type="OrthoDB" id="463216at2"/>
<evidence type="ECO:0000313" key="9">
    <source>
        <dbReference type="EMBL" id="AVO47781.1"/>
    </source>
</evidence>
<dbReference type="CDD" id="cd16913">
    <property type="entry name" value="YkuD_like"/>
    <property type="match status" value="1"/>
</dbReference>
<feature type="active site" description="Nucleophile" evidence="7">
    <location>
        <position position="97"/>
    </location>
</feature>
<dbReference type="KEGG" id="phr:C6569_19510"/>
<evidence type="ECO:0000259" key="8">
    <source>
        <dbReference type="PROSITE" id="PS52029"/>
    </source>
</evidence>
<evidence type="ECO:0000256" key="5">
    <source>
        <dbReference type="ARBA" id="ARBA00022984"/>
    </source>
</evidence>
<evidence type="ECO:0000256" key="6">
    <source>
        <dbReference type="ARBA" id="ARBA00023316"/>
    </source>
</evidence>
<dbReference type="PANTHER" id="PTHR30582">
    <property type="entry name" value="L,D-TRANSPEPTIDASE"/>
    <property type="match status" value="1"/>
</dbReference>
<dbReference type="GO" id="GO:0071555">
    <property type="term" value="P:cell wall organization"/>
    <property type="evidence" value="ECO:0007669"/>
    <property type="project" value="UniProtKB-UniRule"/>
</dbReference>
<evidence type="ECO:0000313" key="10">
    <source>
        <dbReference type="Proteomes" id="UP000237889"/>
    </source>
</evidence>
<protein>
    <submittedName>
        <fullName evidence="9">L,D-transpeptidase</fullName>
    </submittedName>
</protein>
<reference evidence="9 10" key="1">
    <citation type="submission" date="2018-03" db="EMBL/GenBank/DDBJ databases">
        <title>Genome sequencing of Phreatobacter sp.</title>
        <authorList>
            <person name="Kim S.-J."/>
            <person name="Heo J."/>
            <person name="Kwon S.-W."/>
        </authorList>
    </citation>
    <scope>NUCLEOTIDE SEQUENCE [LARGE SCALE GENOMIC DNA]</scope>
    <source>
        <strain evidence="9 10">S-12</strain>
    </source>
</reference>
<dbReference type="GO" id="GO:0018104">
    <property type="term" value="P:peptidoglycan-protein cross-linking"/>
    <property type="evidence" value="ECO:0007669"/>
    <property type="project" value="TreeGrafter"/>
</dbReference>
<dbReference type="GO" id="GO:0071972">
    <property type="term" value="F:peptidoglycan L,D-transpeptidase activity"/>
    <property type="evidence" value="ECO:0007669"/>
    <property type="project" value="TreeGrafter"/>
</dbReference>
<keyword evidence="4 7" id="KW-0133">Cell shape</keyword>
<dbReference type="GO" id="GO:0016740">
    <property type="term" value="F:transferase activity"/>
    <property type="evidence" value="ECO:0007669"/>
    <property type="project" value="UniProtKB-KW"/>
</dbReference>
<keyword evidence="3" id="KW-0808">Transferase</keyword>
<accession>A0A2S0NIH2</accession>
<gene>
    <name evidence="9" type="ORF">C6569_19510</name>
</gene>
<dbReference type="InterPro" id="IPR038063">
    <property type="entry name" value="Transpep_catalytic_dom"/>
</dbReference>